<dbReference type="InterPro" id="IPR001138">
    <property type="entry name" value="Zn2Cys6_DnaBD"/>
</dbReference>
<dbReference type="CDD" id="cd00067">
    <property type="entry name" value="GAL4"/>
    <property type="match status" value="1"/>
</dbReference>
<dbReference type="Proteomes" id="UP000481861">
    <property type="component" value="Unassembled WGS sequence"/>
</dbReference>
<name>A0A7C8IG12_9PLEO</name>
<protein>
    <recommendedName>
        <fullName evidence="3">Zn(2)-C6 fungal-type domain-containing protein</fullName>
    </recommendedName>
</protein>
<keyword evidence="1" id="KW-0539">Nucleus</keyword>
<dbReference type="PROSITE" id="PS50048">
    <property type="entry name" value="ZN2_CY6_FUNGAL_2"/>
    <property type="match status" value="1"/>
</dbReference>
<evidence type="ECO:0000259" key="3">
    <source>
        <dbReference type="PROSITE" id="PS50048"/>
    </source>
</evidence>
<feature type="domain" description="Zn(2)-C6 fungal-type" evidence="3">
    <location>
        <begin position="10"/>
        <end position="38"/>
    </location>
</feature>
<dbReference type="EMBL" id="JAADJZ010000003">
    <property type="protein sequence ID" value="KAF2876291.1"/>
    <property type="molecule type" value="Genomic_DNA"/>
</dbReference>
<dbReference type="SMART" id="SM00066">
    <property type="entry name" value="GAL4"/>
    <property type="match status" value="1"/>
</dbReference>
<dbReference type="Pfam" id="PF00172">
    <property type="entry name" value="Zn_clus"/>
    <property type="match status" value="1"/>
</dbReference>
<feature type="compositionally biased region" description="Polar residues" evidence="2">
    <location>
        <begin position="72"/>
        <end position="102"/>
    </location>
</feature>
<dbReference type="Pfam" id="PF11951">
    <property type="entry name" value="Fungal_trans_2"/>
    <property type="match status" value="1"/>
</dbReference>
<dbReference type="GO" id="GO:0000981">
    <property type="term" value="F:DNA-binding transcription factor activity, RNA polymerase II-specific"/>
    <property type="evidence" value="ECO:0007669"/>
    <property type="project" value="InterPro"/>
</dbReference>
<keyword evidence="5" id="KW-1185">Reference proteome</keyword>
<organism evidence="4 5">
    <name type="scientific">Massariosphaeria phaeospora</name>
    <dbReference type="NCBI Taxonomy" id="100035"/>
    <lineage>
        <taxon>Eukaryota</taxon>
        <taxon>Fungi</taxon>
        <taxon>Dikarya</taxon>
        <taxon>Ascomycota</taxon>
        <taxon>Pezizomycotina</taxon>
        <taxon>Dothideomycetes</taxon>
        <taxon>Pleosporomycetidae</taxon>
        <taxon>Pleosporales</taxon>
        <taxon>Pleosporales incertae sedis</taxon>
        <taxon>Massariosphaeria</taxon>
    </lineage>
</organism>
<proteinExistence type="predicted"/>
<dbReference type="AlphaFoldDB" id="A0A7C8IG12"/>
<dbReference type="PROSITE" id="PS00463">
    <property type="entry name" value="ZN2_CY6_FUNGAL_1"/>
    <property type="match status" value="1"/>
</dbReference>
<comment type="caution">
    <text evidence="4">The sequence shown here is derived from an EMBL/GenBank/DDBJ whole genome shotgun (WGS) entry which is preliminary data.</text>
</comment>
<dbReference type="SUPFAM" id="SSF57701">
    <property type="entry name" value="Zn2/Cys6 DNA-binding domain"/>
    <property type="match status" value="1"/>
</dbReference>
<reference evidence="4 5" key="1">
    <citation type="submission" date="2020-01" db="EMBL/GenBank/DDBJ databases">
        <authorList>
            <consortium name="DOE Joint Genome Institute"/>
            <person name="Haridas S."/>
            <person name="Albert R."/>
            <person name="Binder M."/>
            <person name="Bloem J."/>
            <person name="Labutti K."/>
            <person name="Salamov A."/>
            <person name="Andreopoulos B."/>
            <person name="Baker S.E."/>
            <person name="Barry K."/>
            <person name="Bills G."/>
            <person name="Bluhm B.H."/>
            <person name="Cannon C."/>
            <person name="Castanera R."/>
            <person name="Culley D.E."/>
            <person name="Daum C."/>
            <person name="Ezra D."/>
            <person name="Gonzalez J.B."/>
            <person name="Henrissat B."/>
            <person name="Kuo A."/>
            <person name="Liang C."/>
            <person name="Lipzen A."/>
            <person name="Lutzoni F."/>
            <person name="Magnuson J."/>
            <person name="Mondo S."/>
            <person name="Nolan M."/>
            <person name="Ohm R."/>
            <person name="Pangilinan J."/>
            <person name="Park H.-J.H."/>
            <person name="Ramirez L."/>
            <person name="Alfaro M."/>
            <person name="Sun H."/>
            <person name="Tritt A."/>
            <person name="Yoshinaga Y."/>
            <person name="Zwiers L.-H.L."/>
            <person name="Turgeon B.G."/>
            <person name="Goodwin S.B."/>
            <person name="Spatafora J.W."/>
            <person name="Crous P.W."/>
            <person name="Grigoriev I.V."/>
        </authorList>
    </citation>
    <scope>NUCLEOTIDE SEQUENCE [LARGE SCALE GENOMIC DNA]</scope>
    <source>
        <strain evidence="4 5">CBS 611.86</strain>
    </source>
</reference>
<feature type="region of interest" description="Disordered" evidence="2">
    <location>
        <begin position="66"/>
        <end position="102"/>
    </location>
</feature>
<dbReference type="OrthoDB" id="5429770at2759"/>
<dbReference type="PANTHER" id="PTHR38791">
    <property type="entry name" value="ZN(II)2CYS6 TRANSCRIPTION FACTOR (EUROFUNG)-RELATED-RELATED"/>
    <property type="match status" value="1"/>
</dbReference>
<evidence type="ECO:0000256" key="1">
    <source>
        <dbReference type="ARBA" id="ARBA00023242"/>
    </source>
</evidence>
<gene>
    <name evidence="4" type="ORF">BDV95DRAFT_221506</name>
</gene>
<evidence type="ECO:0000256" key="2">
    <source>
        <dbReference type="SAM" id="MobiDB-lite"/>
    </source>
</evidence>
<evidence type="ECO:0000313" key="4">
    <source>
        <dbReference type="EMBL" id="KAF2876291.1"/>
    </source>
</evidence>
<dbReference type="InterPro" id="IPR021858">
    <property type="entry name" value="Fun_TF"/>
</dbReference>
<evidence type="ECO:0000313" key="5">
    <source>
        <dbReference type="Proteomes" id="UP000481861"/>
    </source>
</evidence>
<dbReference type="PANTHER" id="PTHR38791:SF5">
    <property type="entry name" value="TRANSCRIPTION FACTOR DBAG-RELATED"/>
    <property type="match status" value="1"/>
</dbReference>
<sequence length="578" mass="65293">MPNVGKPSKGCQNCRDRKVKCDQKRPSCSQCVRIKKECFGYRDPLSMMFKNESAVVARKAKQRYQELKKQASPEQSSENDSLSLRSASKTATHSTLSTPGPSFTAVSNELIDPLLFSWADETTPWTRPMTPSIEDQAVSFFVSNYVVTPALVPRGQFDFLPELLNQPGIEKVLKSSVTAASLASLAQSTKSAHIMKQAQAEYVTALSMTNKALKSTNTAKKTSTLIAVIMLGMYENFVFQGKESITSWANHVQGASALISLRGREQFRDKLGLRIFQQFYGTILLVSLQNRSAIPPRVVELWEEITRLGDYNVQGKQWTVVMVRFMQQAINLTHDKTSDPAVMVSQAMKLDRELDDIKAQVPNIWTYETVYLDHPSQHVYGDFYHVYLDPWIVQMWNNLRTVRIMLHQVLRLQLLRGCEQFPPMFKMDQVESQITHSEHIVRSAMADMAASAPQITGQVPFPTPPVEQLNRQSSCAEYFDPDDVLFKPHVPGTFLNPSRPTGMHHLIWPLFVIGENDLCTSDFRQWAIDQLHFVALSIGTRQAVVLAEQLQERQALGFMSPEGEGFSQALRIFMPPLI</sequence>
<dbReference type="InterPro" id="IPR053175">
    <property type="entry name" value="DHMBA_Reg_Transcription_Factor"/>
</dbReference>
<accession>A0A7C8IG12</accession>
<dbReference type="GO" id="GO:0008270">
    <property type="term" value="F:zinc ion binding"/>
    <property type="evidence" value="ECO:0007669"/>
    <property type="project" value="InterPro"/>
</dbReference>
<dbReference type="Gene3D" id="4.10.240.10">
    <property type="entry name" value="Zn(2)-C6 fungal-type DNA-binding domain"/>
    <property type="match status" value="1"/>
</dbReference>
<dbReference type="InterPro" id="IPR036864">
    <property type="entry name" value="Zn2-C6_fun-type_DNA-bd_sf"/>
</dbReference>